<feature type="compositionally biased region" description="Basic and acidic residues" evidence="1">
    <location>
        <begin position="1"/>
        <end position="10"/>
    </location>
</feature>
<proteinExistence type="predicted"/>
<dbReference type="AlphaFoldDB" id="A0A7W3JMY3"/>
<reference evidence="3 4" key="1">
    <citation type="submission" date="2020-07" db="EMBL/GenBank/DDBJ databases">
        <title>Sequencing the genomes of 1000 actinobacteria strains.</title>
        <authorList>
            <person name="Klenk H.-P."/>
        </authorList>
    </citation>
    <scope>NUCLEOTIDE SEQUENCE [LARGE SCALE GENOMIC DNA]</scope>
    <source>
        <strain evidence="3 4">DSM 27576</strain>
    </source>
</reference>
<keyword evidence="2" id="KW-0472">Membrane</keyword>
<feature type="transmembrane region" description="Helical" evidence="2">
    <location>
        <begin position="155"/>
        <end position="178"/>
    </location>
</feature>
<feature type="transmembrane region" description="Helical" evidence="2">
    <location>
        <begin position="76"/>
        <end position="96"/>
    </location>
</feature>
<evidence type="ECO:0000256" key="2">
    <source>
        <dbReference type="SAM" id="Phobius"/>
    </source>
</evidence>
<keyword evidence="2" id="KW-1133">Transmembrane helix</keyword>
<name>A0A7W3JMY3_9MICO</name>
<dbReference type="RefSeq" id="WP_167048941.1">
    <property type="nucleotide sequence ID" value="NZ_JAAOZB010000002.1"/>
</dbReference>
<accession>A0A7W3JMY3</accession>
<protein>
    <submittedName>
        <fullName evidence="3">Uncharacterized protein</fullName>
    </submittedName>
</protein>
<feature type="region of interest" description="Disordered" evidence="1">
    <location>
        <begin position="1"/>
        <end position="64"/>
    </location>
</feature>
<comment type="caution">
    <text evidence="3">The sequence shown here is derived from an EMBL/GenBank/DDBJ whole genome shotgun (WGS) entry which is preliminary data.</text>
</comment>
<evidence type="ECO:0000313" key="4">
    <source>
        <dbReference type="Proteomes" id="UP000526083"/>
    </source>
</evidence>
<dbReference type="Pfam" id="PF19779">
    <property type="entry name" value="DUF6264"/>
    <property type="match status" value="1"/>
</dbReference>
<dbReference type="InterPro" id="IPR046231">
    <property type="entry name" value="DUF6264"/>
</dbReference>
<feature type="transmembrane region" description="Helical" evidence="2">
    <location>
        <begin position="125"/>
        <end position="148"/>
    </location>
</feature>
<sequence length="192" mass="20331">MSDERTEADSRPAPQYGEYATPEEQRSRIQQPDATFALETGQALEEPSTEQAPPASPKPVAPVLSAPTRGRVADRIITYALLGYGLFSTITSIPTMTDYSTFASNLFSVMGVDATLSDPAAGNGWALAAAIFLGLGWLATATLSWANLRAGRVSWWIPLVGGIVFNFITGILIIIPIMNDPSVLAALMGTAG</sequence>
<dbReference type="EMBL" id="JACGWY010000001">
    <property type="protein sequence ID" value="MBA8815841.1"/>
    <property type="molecule type" value="Genomic_DNA"/>
</dbReference>
<evidence type="ECO:0000256" key="1">
    <source>
        <dbReference type="SAM" id="MobiDB-lite"/>
    </source>
</evidence>
<dbReference type="Proteomes" id="UP000526083">
    <property type="component" value="Unassembled WGS sequence"/>
</dbReference>
<keyword evidence="4" id="KW-1185">Reference proteome</keyword>
<gene>
    <name evidence="3" type="ORF">FHX48_000893</name>
</gene>
<keyword evidence="2" id="KW-0812">Transmembrane</keyword>
<organism evidence="3 4">
    <name type="scientific">Microbacterium halimionae</name>
    <dbReference type="NCBI Taxonomy" id="1526413"/>
    <lineage>
        <taxon>Bacteria</taxon>
        <taxon>Bacillati</taxon>
        <taxon>Actinomycetota</taxon>
        <taxon>Actinomycetes</taxon>
        <taxon>Micrococcales</taxon>
        <taxon>Microbacteriaceae</taxon>
        <taxon>Microbacterium</taxon>
    </lineage>
</organism>
<evidence type="ECO:0000313" key="3">
    <source>
        <dbReference type="EMBL" id="MBA8815841.1"/>
    </source>
</evidence>